<dbReference type="OrthoDB" id="7356451at2"/>
<reference evidence="3 4" key="2">
    <citation type="submission" date="2020-01" db="EMBL/GenBank/DDBJ databases">
        <title>Microvirga sp. nov., an arsenate reduction bacterium isolated from Tibet hotspring sediments.</title>
        <authorList>
            <person name="Xian W.-D."/>
            <person name="Li W.-J."/>
        </authorList>
    </citation>
    <scope>NUCLEOTIDE SEQUENCE [LARGE SCALE GENOMIC DNA]</scope>
    <source>
        <strain evidence="3 4">KCTC 23863</strain>
    </source>
</reference>
<keyword evidence="1" id="KW-0472">Membrane</keyword>
<sequence>MLAQAAVSRARVHLAALSRDQRGVAAVEFALFAPILIGGLLSMVDIGLAVTERMNLDHVLRAGVHAAMAGREEQAILKVLETTASEHFSLAGSTPETSTGNPVTLRVTCMCSGENGTEECTACAGSNRAHVYYRLSAEKLYNGVFLKELRLQTSIEVQLR</sequence>
<keyword evidence="4" id="KW-1185">Reference proteome</keyword>
<accession>A0A7X3MP79</accession>
<feature type="transmembrane region" description="Helical" evidence="1">
    <location>
        <begin position="29"/>
        <end position="51"/>
    </location>
</feature>
<dbReference type="Proteomes" id="UP000436483">
    <property type="component" value="Unassembled WGS sequence"/>
</dbReference>
<dbReference type="AlphaFoldDB" id="A0A7X3MP79"/>
<dbReference type="EMBL" id="WURB01000002">
    <property type="protein sequence ID" value="MXQ10689.1"/>
    <property type="molecule type" value="Genomic_DNA"/>
</dbReference>
<evidence type="ECO:0000313" key="4">
    <source>
        <dbReference type="Proteomes" id="UP000436483"/>
    </source>
</evidence>
<gene>
    <name evidence="3" type="ORF">GR328_04350</name>
</gene>
<dbReference type="RefSeq" id="WP_160883286.1">
    <property type="nucleotide sequence ID" value="NZ_WURB01000002.1"/>
</dbReference>
<dbReference type="InterPro" id="IPR012495">
    <property type="entry name" value="TadE-like_dom"/>
</dbReference>
<keyword evidence="1" id="KW-1133">Transmembrane helix</keyword>
<feature type="domain" description="TadE-like" evidence="2">
    <location>
        <begin position="23"/>
        <end position="64"/>
    </location>
</feature>
<proteinExistence type="predicted"/>
<name>A0A7X3MP79_9HYPH</name>
<reference evidence="3 4" key="1">
    <citation type="submission" date="2019-12" db="EMBL/GenBank/DDBJ databases">
        <authorList>
            <person name="Yuan C.-G."/>
        </authorList>
    </citation>
    <scope>NUCLEOTIDE SEQUENCE [LARGE SCALE GENOMIC DNA]</scope>
    <source>
        <strain evidence="3 4">KCTC 23863</strain>
    </source>
</reference>
<dbReference type="Pfam" id="PF07811">
    <property type="entry name" value="TadE"/>
    <property type="match status" value="1"/>
</dbReference>
<comment type="caution">
    <text evidence="3">The sequence shown here is derived from an EMBL/GenBank/DDBJ whole genome shotgun (WGS) entry which is preliminary data.</text>
</comment>
<keyword evidence="1" id="KW-0812">Transmembrane</keyword>
<organism evidence="3 4">
    <name type="scientific">Microvirga makkahensis</name>
    <dbReference type="NCBI Taxonomy" id="1128670"/>
    <lineage>
        <taxon>Bacteria</taxon>
        <taxon>Pseudomonadati</taxon>
        <taxon>Pseudomonadota</taxon>
        <taxon>Alphaproteobacteria</taxon>
        <taxon>Hyphomicrobiales</taxon>
        <taxon>Methylobacteriaceae</taxon>
        <taxon>Microvirga</taxon>
    </lineage>
</organism>
<evidence type="ECO:0000313" key="3">
    <source>
        <dbReference type="EMBL" id="MXQ10689.1"/>
    </source>
</evidence>
<protein>
    <recommendedName>
        <fullName evidence="2">TadE-like domain-containing protein</fullName>
    </recommendedName>
</protein>
<evidence type="ECO:0000259" key="2">
    <source>
        <dbReference type="Pfam" id="PF07811"/>
    </source>
</evidence>
<evidence type="ECO:0000256" key="1">
    <source>
        <dbReference type="SAM" id="Phobius"/>
    </source>
</evidence>